<sequence length="128" mass="14501">MKKFIIAFFTHPLVIAPIVGAIALVIIKYAFEKKDERTMQNCYYSIAHITEHYKYGEQSKSIGSTGGSQPSVDFVFQFNGKSYSSNTNTSGLNRTIKKGGKYLLIIRKDNIKTNIVKFNYPIKDSTDF</sequence>
<accession>A0AC61NHJ5</accession>
<gene>
    <name evidence="1" type="ORF">K4L44_04775</name>
</gene>
<organism evidence="1 2">
    <name type="scientific">Halosquirtibacter laminarini</name>
    <dbReference type="NCBI Taxonomy" id="3374600"/>
    <lineage>
        <taxon>Bacteria</taxon>
        <taxon>Pseudomonadati</taxon>
        <taxon>Bacteroidota</taxon>
        <taxon>Bacteroidia</taxon>
        <taxon>Marinilabiliales</taxon>
        <taxon>Prolixibacteraceae</taxon>
        <taxon>Halosquirtibacter</taxon>
    </lineage>
</organism>
<dbReference type="Proteomes" id="UP000826212">
    <property type="component" value="Chromosome"/>
</dbReference>
<dbReference type="EMBL" id="CP081303">
    <property type="protein sequence ID" value="QZE15149.1"/>
    <property type="molecule type" value="Genomic_DNA"/>
</dbReference>
<reference evidence="1" key="1">
    <citation type="submission" date="2021-08" db="EMBL/GenBank/DDBJ databases">
        <title>Novel anaerobic bacterium isolated from sea squirt in East Sea, Republic of Korea.</title>
        <authorList>
            <person name="Nguyen T.H."/>
            <person name="Li Z."/>
            <person name="Lee Y.-J."/>
            <person name="Ko J."/>
            <person name="Kim S.-G."/>
        </authorList>
    </citation>
    <scope>NUCLEOTIDE SEQUENCE</scope>
    <source>
        <strain evidence="1">KCTC 25031</strain>
    </source>
</reference>
<evidence type="ECO:0000313" key="2">
    <source>
        <dbReference type="Proteomes" id="UP000826212"/>
    </source>
</evidence>
<proteinExistence type="predicted"/>
<evidence type="ECO:0000313" key="1">
    <source>
        <dbReference type="EMBL" id="QZE15149.1"/>
    </source>
</evidence>
<keyword evidence="2" id="KW-1185">Reference proteome</keyword>
<name>A0AC61NHJ5_9BACT</name>
<protein>
    <submittedName>
        <fullName evidence="1">Uncharacterized protein</fullName>
    </submittedName>
</protein>